<dbReference type="PANTHER" id="PTHR43580">
    <property type="entry name" value="OXIDOREDUCTASE GLYR1-RELATED"/>
    <property type="match status" value="1"/>
</dbReference>
<dbReference type="InterPro" id="IPR029154">
    <property type="entry name" value="HIBADH-like_NADP-bd"/>
</dbReference>
<dbReference type="SUPFAM" id="SSF51735">
    <property type="entry name" value="NAD(P)-binding Rossmann-fold domains"/>
    <property type="match status" value="1"/>
</dbReference>
<dbReference type="InterPro" id="IPR008927">
    <property type="entry name" value="6-PGluconate_DH-like_C_sf"/>
</dbReference>
<dbReference type="Gene3D" id="1.10.1040.10">
    <property type="entry name" value="N-(1-d-carboxylethyl)-l-norvaline Dehydrogenase, domain 2"/>
    <property type="match status" value="1"/>
</dbReference>
<reference evidence="3 4" key="1">
    <citation type="submission" date="2020-02" db="EMBL/GenBank/DDBJ databases">
        <authorList>
            <person name="Sun Q."/>
        </authorList>
    </citation>
    <scope>NUCLEOTIDE SEQUENCE [LARGE SCALE GENOMIC DNA]</scope>
    <source>
        <strain evidence="3 4">CCBAU 03386</strain>
    </source>
</reference>
<dbReference type="Gene3D" id="3.40.50.720">
    <property type="entry name" value="NAD(P)-binding Rossmann-like Domain"/>
    <property type="match status" value="1"/>
</dbReference>
<dbReference type="GO" id="GO:0050661">
    <property type="term" value="F:NADP binding"/>
    <property type="evidence" value="ECO:0007669"/>
    <property type="project" value="InterPro"/>
</dbReference>
<dbReference type="Pfam" id="PF03446">
    <property type="entry name" value="NAD_binding_2"/>
    <property type="match status" value="1"/>
</dbReference>
<sequence>MNHIFHKPIIIRNGYFKSRILFLPRHTKPVGGVTRVLHLRKTACSHEPLRQQQHWLLHAGAISGKEGRFKMGETLRVGWAGIGKMGAPMSRRVLEAGYALSVFEPLPENRATIVAEGANVAHSLEDLAAASDVVVLTIPNDAILRDLVLSRGALADALNPGQILMEMSTVSPEISAEVSAALSERGVAYLRAPVSGSTITASSGNLSVMVSGPDDAYRKVEPMLACFSSRQFYLGKGEEARYLKLVLNALVGATAALLGEALTLGLKGNLSVETMLSVICESAVASPLIAYKRDLLVSRNFDPAFSVSQMMKDFDLILGAAKSDHVPMYLASMIRQQYEAAYADGLAEKDFFVLFEQSERLAGLSPREDKPQNLTAV</sequence>
<feature type="domain" description="6-phosphogluconate dehydrogenase NADP-binding" evidence="1">
    <location>
        <begin position="76"/>
        <end position="235"/>
    </location>
</feature>
<gene>
    <name evidence="3" type="ORF">G9X64_03485</name>
</gene>
<evidence type="ECO:0000313" key="4">
    <source>
        <dbReference type="Proteomes" id="UP000519972"/>
    </source>
</evidence>
<keyword evidence="4" id="KW-1185">Reference proteome</keyword>
<dbReference type="Pfam" id="PF14833">
    <property type="entry name" value="NAD_binding_11"/>
    <property type="match status" value="1"/>
</dbReference>
<dbReference type="EMBL" id="JABFCN010000003">
    <property type="protein sequence ID" value="NNU35575.1"/>
    <property type="molecule type" value="Genomic_DNA"/>
</dbReference>
<dbReference type="InterPro" id="IPR013328">
    <property type="entry name" value="6PGD_dom2"/>
</dbReference>
<feature type="domain" description="3-hydroxyisobutyrate dehydrogenase-like NAD-binding" evidence="2">
    <location>
        <begin position="242"/>
        <end position="351"/>
    </location>
</feature>
<dbReference type="AlphaFoldDB" id="A0A7Y3WCQ3"/>
<evidence type="ECO:0000259" key="1">
    <source>
        <dbReference type="Pfam" id="PF03446"/>
    </source>
</evidence>
<dbReference type="PANTHER" id="PTHR43580:SF2">
    <property type="entry name" value="CYTOKINE-LIKE NUCLEAR FACTOR N-PAC"/>
    <property type="match status" value="1"/>
</dbReference>
<accession>A0A7Y3WCQ3</accession>
<evidence type="ECO:0000313" key="3">
    <source>
        <dbReference type="EMBL" id="NNU35575.1"/>
    </source>
</evidence>
<dbReference type="Proteomes" id="UP000519972">
    <property type="component" value="Unassembled WGS sequence"/>
</dbReference>
<proteinExistence type="predicted"/>
<dbReference type="SUPFAM" id="SSF48179">
    <property type="entry name" value="6-phosphogluconate dehydrogenase C-terminal domain-like"/>
    <property type="match status" value="1"/>
</dbReference>
<protein>
    <submittedName>
        <fullName evidence="3">NAD(P)-dependent oxidoreductase</fullName>
    </submittedName>
</protein>
<name>A0A7Y3WCQ3_9HYPH</name>
<dbReference type="InterPro" id="IPR051265">
    <property type="entry name" value="HIBADH-related_NP60_sf"/>
</dbReference>
<dbReference type="InterPro" id="IPR036291">
    <property type="entry name" value="NAD(P)-bd_dom_sf"/>
</dbReference>
<dbReference type="InterPro" id="IPR006115">
    <property type="entry name" value="6PGDH_NADP-bd"/>
</dbReference>
<evidence type="ECO:0000259" key="2">
    <source>
        <dbReference type="Pfam" id="PF14833"/>
    </source>
</evidence>
<organism evidence="3 4">
    <name type="scientific">Rhizobium sophorae</name>
    <dbReference type="NCBI Taxonomy" id="1535242"/>
    <lineage>
        <taxon>Bacteria</taxon>
        <taxon>Pseudomonadati</taxon>
        <taxon>Pseudomonadota</taxon>
        <taxon>Alphaproteobacteria</taxon>
        <taxon>Hyphomicrobiales</taxon>
        <taxon>Rhizobiaceae</taxon>
        <taxon>Rhizobium/Agrobacterium group</taxon>
        <taxon>Rhizobium</taxon>
    </lineage>
</organism>
<comment type="caution">
    <text evidence="3">The sequence shown here is derived from an EMBL/GenBank/DDBJ whole genome shotgun (WGS) entry which is preliminary data.</text>
</comment>
<dbReference type="GO" id="GO:0051287">
    <property type="term" value="F:NAD binding"/>
    <property type="evidence" value="ECO:0007669"/>
    <property type="project" value="InterPro"/>
</dbReference>